<evidence type="ECO:0000259" key="3">
    <source>
        <dbReference type="Pfam" id="PF01656"/>
    </source>
</evidence>
<sequence>MKIAITGKGGVGKTTLAAVLSRLYAAEGRKVLAVDVDPDANLGLALGFTEAEIEAITPISKMSDLIAERTGSGKDTFGKFFKINPKVDDIPDLFAREKNGVKFLVMGTVETGGAGCVCPEHVMVKRVISHLVIARDEVVIMDMEAGLEHLGRGTAEMVDRFIVVIEPGERSIQTYHKVKSLAADLGVQAVSVVANKVRGKDDEDYLKARIPEEDLFGFIGYNEEIIDADRRGVSPYETSERARAEIMKIKERVDAAGAATRRGA</sequence>
<evidence type="ECO:0000313" key="4">
    <source>
        <dbReference type="EMBL" id="BBE38047.1"/>
    </source>
</evidence>
<dbReference type="PANTHER" id="PTHR43384:SF6">
    <property type="entry name" value="SEPTUM SITE-DETERMINING PROTEIN MIND HOMOLOG, CHLOROPLASTIC"/>
    <property type="match status" value="1"/>
</dbReference>
<dbReference type="Gene3D" id="3.40.50.300">
    <property type="entry name" value="P-loop containing nucleotide triphosphate hydrolases"/>
    <property type="match status" value="1"/>
</dbReference>
<feature type="domain" description="CobQ/CobB/MinD/ParA nucleotide binding" evidence="3">
    <location>
        <begin position="4"/>
        <end position="233"/>
    </location>
</feature>
<name>A0A387JU49_9SPIR</name>
<dbReference type="SUPFAM" id="SSF52540">
    <property type="entry name" value="P-loop containing nucleoside triphosphate hydrolases"/>
    <property type="match status" value="1"/>
</dbReference>
<dbReference type="GO" id="GO:0051782">
    <property type="term" value="P:negative regulation of cell division"/>
    <property type="evidence" value="ECO:0007669"/>
    <property type="project" value="TreeGrafter"/>
</dbReference>
<dbReference type="InterPro" id="IPR027417">
    <property type="entry name" value="P-loop_NTPase"/>
</dbReference>
<dbReference type="GO" id="GO:0005524">
    <property type="term" value="F:ATP binding"/>
    <property type="evidence" value="ECO:0007669"/>
    <property type="project" value="UniProtKB-KW"/>
</dbReference>
<protein>
    <submittedName>
        <fullName evidence="4">Ni-insertion protein</fullName>
    </submittedName>
</protein>
<dbReference type="FunFam" id="3.40.50.300:FF:001573">
    <property type="entry name" value="Carbon monoxide dehydrogenase accessory protein CooC"/>
    <property type="match status" value="1"/>
</dbReference>
<dbReference type="GO" id="GO:0016887">
    <property type="term" value="F:ATP hydrolysis activity"/>
    <property type="evidence" value="ECO:0007669"/>
    <property type="project" value="TreeGrafter"/>
</dbReference>
<dbReference type="PIRSF" id="PIRSF005647">
    <property type="entry name" value="CooC"/>
    <property type="match status" value="1"/>
</dbReference>
<dbReference type="InterPro" id="IPR050625">
    <property type="entry name" value="ParA/MinD_ATPase"/>
</dbReference>
<dbReference type="AlphaFoldDB" id="A0A387JU49"/>
<dbReference type="InterPro" id="IPR014433">
    <property type="entry name" value="CooC"/>
</dbReference>
<keyword evidence="2" id="KW-0067">ATP-binding</keyword>
<reference evidence="4" key="1">
    <citation type="journal article" date="2019" name="ISME J.">
        <title>Genome analyses of uncultured TG2/ZB3 bacteria in 'Margulisbacteria' specifically attached to ectosymbiotic spirochetes of protists in the termite gut.</title>
        <authorList>
            <person name="Utami Y.D."/>
            <person name="Kuwahara H."/>
            <person name="Igai K."/>
            <person name="Murakami T."/>
            <person name="Sugaya K."/>
            <person name="Morikawa T."/>
            <person name="Nagura Y."/>
            <person name="Yuki M."/>
            <person name="Deevong P."/>
            <person name="Inoue T."/>
            <person name="Kihara K."/>
            <person name="Lo N."/>
            <person name="Yamada A."/>
            <person name="Ohkuma M."/>
            <person name="Hongoh Y."/>
        </authorList>
    </citation>
    <scope>NUCLEOTIDE SEQUENCE</scope>
    <source>
        <strain evidence="4">NkOx-clu11_11</strain>
    </source>
</reference>
<evidence type="ECO:0000256" key="1">
    <source>
        <dbReference type="ARBA" id="ARBA00022741"/>
    </source>
</evidence>
<dbReference type="GO" id="GO:0005829">
    <property type="term" value="C:cytosol"/>
    <property type="evidence" value="ECO:0007669"/>
    <property type="project" value="TreeGrafter"/>
</dbReference>
<keyword evidence="1" id="KW-0547">Nucleotide-binding</keyword>
<evidence type="ECO:0000256" key="2">
    <source>
        <dbReference type="ARBA" id="ARBA00022840"/>
    </source>
</evidence>
<proteinExistence type="predicted"/>
<organism evidence="4">
    <name type="scientific">uncultured Treponema sp</name>
    <dbReference type="NCBI Taxonomy" id="162155"/>
    <lineage>
        <taxon>Bacteria</taxon>
        <taxon>Pseudomonadati</taxon>
        <taxon>Spirochaetota</taxon>
        <taxon>Spirochaetia</taxon>
        <taxon>Spirochaetales</taxon>
        <taxon>Treponemataceae</taxon>
        <taxon>Treponema</taxon>
        <taxon>environmental samples</taxon>
    </lineage>
</organism>
<dbReference type="PANTHER" id="PTHR43384">
    <property type="entry name" value="SEPTUM SITE-DETERMINING PROTEIN MIND HOMOLOG, CHLOROPLASTIC-RELATED"/>
    <property type="match status" value="1"/>
</dbReference>
<dbReference type="InterPro" id="IPR002586">
    <property type="entry name" value="CobQ/CobB/MinD/ParA_Nub-bd_dom"/>
</dbReference>
<dbReference type="EMBL" id="LC387967">
    <property type="protein sequence ID" value="BBE38047.1"/>
    <property type="molecule type" value="Genomic_DNA"/>
</dbReference>
<dbReference type="CDD" id="cd02034">
    <property type="entry name" value="CooC1"/>
    <property type="match status" value="1"/>
</dbReference>
<gene>
    <name evidence="4" type="primary">acsF</name>
</gene>
<accession>A0A387JU49</accession>
<dbReference type="Pfam" id="PF01656">
    <property type="entry name" value="CbiA"/>
    <property type="match status" value="1"/>
</dbReference>
<dbReference type="GO" id="GO:0009898">
    <property type="term" value="C:cytoplasmic side of plasma membrane"/>
    <property type="evidence" value="ECO:0007669"/>
    <property type="project" value="TreeGrafter"/>
</dbReference>